<feature type="chain" id="PRO_5044397667" evidence="2">
    <location>
        <begin position="23"/>
        <end position="152"/>
    </location>
</feature>
<dbReference type="KEGG" id="cbol:CGC65_03645"/>
<dbReference type="SUPFAM" id="SSF52821">
    <property type="entry name" value="Rhodanese/Cell cycle control phosphatase"/>
    <property type="match status" value="1"/>
</dbReference>
<dbReference type="EMBL" id="QSHZ01000001">
    <property type="protein sequence ID" value="RHC58918.1"/>
    <property type="molecule type" value="Genomic_DNA"/>
</dbReference>
<dbReference type="AlphaFoldDB" id="A0A412ZEA1"/>
<evidence type="ECO:0000313" key="7">
    <source>
        <dbReference type="Proteomes" id="UP000284543"/>
    </source>
</evidence>
<evidence type="ECO:0000256" key="1">
    <source>
        <dbReference type="SAM" id="MobiDB-lite"/>
    </source>
</evidence>
<proteinExistence type="predicted"/>
<dbReference type="Gene3D" id="3.40.250.10">
    <property type="entry name" value="Rhodanese-like domain"/>
    <property type="match status" value="1"/>
</dbReference>
<dbReference type="InterPro" id="IPR036873">
    <property type="entry name" value="Rhodanese-like_dom_sf"/>
</dbReference>
<dbReference type="Proteomes" id="UP000284543">
    <property type="component" value="Unassembled WGS sequence"/>
</dbReference>
<evidence type="ECO:0000313" key="4">
    <source>
        <dbReference type="EMBL" id="RGV78567.1"/>
    </source>
</evidence>
<sequence>MKGTIFTAVLICSAILAACSPAAPREAMASTQSPSPSPAEEPADETSDEAYHKITAEEAKQMMDEGNATVVDVRTAEEYAAGHIPGSILIPVESIGDTKPVELPDTEAVLLVHCRTGIRSKRASDQLVELGYKHVYDFGGIVDWPYETVTEN</sequence>
<name>A0A412ZEA1_9FIRM</name>
<keyword evidence="2" id="KW-0732">Signal</keyword>
<evidence type="ECO:0000313" key="5">
    <source>
        <dbReference type="EMBL" id="RHC58918.1"/>
    </source>
</evidence>
<feature type="signal peptide" evidence="2">
    <location>
        <begin position="1"/>
        <end position="22"/>
    </location>
</feature>
<accession>A0A412ZEA1</accession>
<dbReference type="Proteomes" id="UP000283975">
    <property type="component" value="Unassembled WGS sequence"/>
</dbReference>
<protein>
    <submittedName>
        <fullName evidence="4">Rhodanese-like domain-containing protein</fullName>
    </submittedName>
</protein>
<dbReference type="Pfam" id="PF00581">
    <property type="entry name" value="Rhodanese"/>
    <property type="match status" value="1"/>
</dbReference>
<gene>
    <name evidence="5" type="ORF">DW839_00700</name>
    <name evidence="4" type="ORF">DWW02_02195</name>
</gene>
<dbReference type="GO" id="GO:0004792">
    <property type="term" value="F:thiosulfate-cyanide sulfurtransferase activity"/>
    <property type="evidence" value="ECO:0007669"/>
    <property type="project" value="TreeGrafter"/>
</dbReference>
<reference evidence="6 7" key="1">
    <citation type="submission" date="2018-08" db="EMBL/GenBank/DDBJ databases">
        <title>A genome reference for cultivated species of the human gut microbiota.</title>
        <authorList>
            <person name="Zou Y."/>
            <person name="Xue W."/>
            <person name="Luo G."/>
        </authorList>
    </citation>
    <scope>NUCLEOTIDE SEQUENCE [LARGE SCALE GENOMIC DNA]</scope>
    <source>
        <strain evidence="4 7">AF14-18</strain>
        <strain evidence="5 6">AM35-14</strain>
    </source>
</reference>
<evidence type="ECO:0000256" key="2">
    <source>
        <dbReference type="SAM" id="SignalP"/>
    </source>
</evidence>
<comment type="caution">
    <text evidence="4">The sequence shown here is derived from an EMBL/GenBank/DDBJ whole genome shotgun (WGS) entry which is preliminary data.</text>
</comment>
<feature type="domain" description="Rhodanese" evidence="3">
    <location>
        <begin position="64"/>
        <end position="150"/>
    </location>
</feature>
<organism evidence="4 7">
    <name type="scientific">Enterocloster bolteae</name>
    <dbReference type="NCBI Taxonomy" id="208479"/>
    <lineage>
        <taxon>Bacteria</taxon>
        <taxon>Bacillati</taxon>
        <taxon>Bacillota</taxon>
        <taxon>Clostridia</taxon>
        <taxon>Lachnospirales</taxon>
        <taxon>Lachnospiraceae</taxon>
        <taxon>Enterocloster</taxon>
    </lineage>
</organism>
<dbReference type="PROSITE" id="PS51257">
    <property type="entry name" value="PROKAR_LIPOPROTEIN"/>
    <property type="match status" value="1"/>
</dbReference>
<dbReference type="PROSITE" id="PS50206">
    <property type="entry name" value="RHODANESE_3"/>
    <property type="match status" value="1"/>
</dbReference>
<dbReference type="PANTHER" id="PTHR44086">
    <property type="entry name" value="THIOSULFATE SULFURTRANSFERASE RDL2, MITOCHONDRIAL-RELATED"/>
    <property type="match status" value="1"/>
</dbReference>
<dbReference type="EMBL" id="QRZM01000001">
    <property type="protein sequence ID" value="RGV78567.1"/>
    <property type="molecule type" value="Genomic_DNA"/>
</dbReference>
<dbReference type="SMART" id="SM00450">
    <property type="entry name" value="RHOD"/>
    <property type="match status" value="1"/>
</dbReference>
<dbReference type="PANTHER" id="PTHR44086:SF10">
    <property type="entry name" value="THIOSULFATE SULFURTRANSFERASE_RHODANESE-LIKE DOMAIN-CONTAINING PROTEIN 3"/>
    <property type="match status" value="1"/>
</dbReference>
<feature type="region of interest" description="Disordered" evidence="1">
    <location>
        <begin position="27"/>
        <end position="49"/>
    </location>
</feature>
<dbReference type="InterPro" id="IPR001763">
    <property type="entry name" value="Rhodanese-like_dom"/>
</dbReference>
<dbReference type="RefSeq" id="WP_002568285.1">
    <property type="nucleotide sequence ID" value="NZ_CABKUK010000002.1"/>
</dbReference>
<evidence type="ECO:0000313" key="6">
    <source>
        <dbReference type="Proteomes" id="UP000283975"/>
    </source>
</evidence>
<feature type="compositionally biased region" description="Low complexity" evidence="1">
    <location>
        <begin position="27"/>
        <end position="40"/>
    </location>
</feature>
<dbReference type="CDD" id="cd00158">
    <property type="entry name" value="RHOD"/>
    <property type="match status" value="1"/>
</dbReference>
<evidence type="ECO:0000259" key="3">
    <source>
        <dbReference type="PROSITE" id="PS50206"/>
    </source>
</evidence>